<name>A0A6L3T5K3_9HYPH</name>
<dbReference type="Proteomes" id="UP000474159">
    <property type="component" value="Unassembled WGS sequence"/>
</dbReference>
<accession>A0A6L3T5K3</accession>
<evidence type="ECO:0000313" key="4">
    <source>
        <dbReference type="Proteomes" id="UP000474159"/>
    </source>
</evidence>
<sequence length="219" mass="25000">MVKRVVLFEAAGRMAAAGVYVTDRALLREIGRSFSDIGPLLNQWKGKRGYDSKLSRAGVPEKLQDAFAKLAGAMVQEMQSGLGVEFSRDIADLKAELEISKREIERLRSNFEVSQKTIGVHVAANEKLRRECEDAQKLAQRYRSEEFWDRVMQNIETILPLVGAMSGREVLAALPTDLRKEFLLHREKWLPGTLTKKMQVRSEHVRYFRIHAKGRFGRV</sequence>
<evidence type="ECO:0000259" key="2">
    <source>
        <dbReference type="Pfam" id="PF11740"/>
    </source>
</evidence>
<reference evidence="3 4" key="1">
    <citation type="submission" date="2019-09" db="EMBL/GenBank/DDBJ databases">
        <title>YIM 48816 draft genome.</title>
        <authorList>
            <person name="Jiang L."/>
        </authorList>
    </citation>
    <scope>NUCLEOTIDE SEQUENCE [LARGE SCALE GENOMIC DNA]</scope>
    <source>
        <strain evidence="3 4">YIM 48816</strain>
    </source>
</reference>
<dbReference type="RefSeq" id="WP_150997839.1">
    <property type="nucleotide sequence ID" value="NZ_VZZK01000004.1"/>
</dbReference>
<comment type="caution">
    <text evidence="3">The sequence shown here is derived from an EMBL/GenBank/DDBJ whole genome shotgun (WGS) entry which is preliminary data.</text>
</comment>
<feature type="coiled-coil region" evidence="1">
    <location>
        <begin position="90"/>
        <end position="145"/>
    </location>
</feature>
<proteinExistence type="predicted"/>
<feature type="domain" description="KfrA N-terminal DNA-binding" evidence="2">
    <location>
        <begin position="8"/>
        <end position="107"/>
    </location>
</feature>
<keyword evidence="1" id="KW-0175">Coiled coil</keyword>
<evidence type="ECO:0000313" key="3">
    <source>
        <dbReference type="EMBL" id="KAB1080559.1"/>
    </source>
</evidence>
<dbReference type="InterPro" id="IPR021104">
    <property type="entry name" value="KfrA_DNA-bd_N"/>
</dbReference>
<dbReference type="AlphaFoldDB" id="A0A6L3T5K3"/>
<dbReference type="OrthoDB" id="7993027at2"/>
<protein>
    <recommendedName>
        <fullName evidence="2">KfrA N-terminal DNA-binding domain-containing protein</fullName>
    </recommendedName>
</protein>
<keyword evidence="4" id="KW-1185">Reference proteome</keyword>
<dbReference type="Pfam" id="PF11740">
    <property type="entry name" value="KfrA_N"/>
    <property type="match status" value="1"/>
</dbReference>
<dbReference type="EMBL" id="VZZK01000004">
    <property type="protein sequence ID" value="KAB1080559.1"/>
    <property type="molecule type" value="Genomic_DNA"/>
</dbReference>
<organism evidence="3 4">
    <name type="scientific">Methylobacterium soli</name>
    <dbReference type="NCBI Taxonomy" id="553447"/>
    <lineage>
        <taxon>Bacteria</taxon>
        <taxon>Pseudomonadati</taxon>
        <taxon>Pseudomonadota</taxon>
        <taxon>Alphaproteobacteria</taxon>
        <taxon>Hyphomicrobiales</taxon>
        <taxon>Methylobacteriaceae</taxon>
        <taxon>Methylobacterium</taxon>
    </lineage>
</organism>
<gene>
    <name evidence="3" type="ORF">F6X53_05010</name>
</gene>
<evidence type="ECO:0000256" key="1">
    <source>
        <dbReference type="SAM" id="Coils"/>
    </source>
</evidence>